<dbReference type="InterPro" id="IPR001842">
    <property type="entry name" value="Peptidase_M36"/>
</dbReference>
<evidence type="ECO:0000256" key="7">
    <source>
        <dbReference type="ARBA" id="ARBA00022801"/>
    </source>
</evidence>
<keyword evidence="12" id="KW-0732">Signal</keyword>
<dbReference type="Pfam" id="PF02128">
    <property type="entry name" value="Peptidase_M36"/>
    <property type="match status" value="1"/>
</dbReference>
<keyword evidence="8" id="KW-0862">Zinc</keyword>
<dbReference type="SUPFAM" id="SSF52025">
    <property type="entry name" value="PA domain"/>
    <property type="match status" value="1"/>
</dbReference>
<name>B8JG62_ANAD2</name>
<dbReference type="InterPro" id="IPR046450">
    <property type="entry name" value="PA_dom_sf"/>
</dbReference>
<evidence type="ECO:0000259" key="13">
    <source>
        <dbReference type="Pfam" id="PF02225"/>
    </source>
</evidence>
<evidence type="ECO:0000256" key="1">
    <source>
        <dbReference type="ARBA" id="ARBA00001947"/>
    </source>
</evidence>
<dbReference type="AlphaFoldDB" id="B8JG62"/>
<dbReference type="PANTHER" id="PTHR33478">
    <property type="entry name" value="EXTRACELLULAR METALLOPROTEINASE MEP"/>
    <property type="match status" value="1"/>
</dbReference>
<dbReference type="PANTHER" id="PTHR33478:SF1">
    <property type="entry name" value="EXTRACELLULAR METALLOPROTEINASE MEP"/>
    <property type="match status" value="1"/>
</dbReference>
<keyword evidence="9" id="KW-0482">Metalloprotease</keyword>
<accession>B8JG62</accession>
<dbReference type="Pfam" id="PF02225">
    <property type="entry name" value="PA"/>
    <property type="match status" value="1"/>
</dbReference>
<comment type="subcellular location">
    <subcellularLocation>
        <location evidence="2">Secreted</location>
    </subcellularLocation>
</comment>
<gene>
    <name evidence="14" type="ordered locus">A2cp1_3130</name>
</gene>
<keyword evidence="15" id="KW-1185">Reference proteome</keyword>
<dbReference type="GO" id="GO:0004222">
    <property type="term" value="F:metalloendopeptidase activity"/>
    <property type="evidence" value="ECO:0007669"/>
    <property type="project" value="InterPro"/>
</dbReference>
<sequence length="730" mass="74354">MRDAVGPGRRVRAAVGCALLLLVAAPVGAAAAPGARVYRGGPGGALTPPSRAPATDVVAGFLRSHGATRAAVDGLAVSAESRGRGGITHLRLEQRAGGLRVAGAYARAAVDASGRLIHLVDGLAPVAGGGVAPARVTAAQALEAALRRLGYLPATAPAATGRDGELTVFARDPARFHAAPTVERVAISEAGGALRAGFLVETWSERGNLLHHTLVAGDGAIRSVELRTANDSYAVFVEDPSKTPQAVVSGPAAGSAESPVGWLYPGTQSTIDIAGNNVNAYLDADANNRPDRGGTAVTDGNFLTAADLTAQPSTSGNRAVAVQNLFYLNNVIHDVLYVHGFDEAAGNFQDSNFGRGGKERDSVNAEAQDGGGTDNANFATPTDGRSPRMQMYLWNGPVPPLEVVVNAPAGIAGSYDAAGAEFGPSLTTAGVTGDVLLVDDGTGTATDACEAVQNAVSGRIALVDRGGCNFTVKVLNAQAAGAVAVIVANNQGGDAIFTMGGTERKIRIPAVMISQNDGATLKGATGVNATARRKDPAPLMVDGDLDSDVVFHEYGHGLTWRMIGGMSGPLAGAIGEGMSDVLAVVMNEDDRVGEYAASNPLGIRTAPYTGYPRTYGDVAGTEVHLDGEVYGAIGWRLFQSFQTAGLGKSLLLDYLVDGMNYTPSTPAFEDMRDGILQAVSAAASPDAAAHACLVWDAFAAYGVGVGALGTVDASGAVTVTESFAKPAGCP</sequence>
<evidence type="ECO:0000313" key="14">
    <source>
        <dbReference type="EMBL" id="ACL66465.1"/>
    </source>
</evidence>
<proteinExistence type="inferred from homology"/>
<evidence type="ECO:0000256" key="11">
    <source>
        <dbReference type="SAM" id="MobiDB-lite"/>
    </source>
</evidence>
<evidence type="ECO:0000256" key="3">
    <source>
        <dbReference type="ARBA" id="ARBA00006006"/>
    </source>
</evidence>
<dbReference type="CDD" id="cd04818">
    <property type="entry name" value="PA_subtilisin_1"/>
    <property type="match status" value="1"/>
</dbReference>
<dbReference type="GO" id="GO:0008270">
    <property type="term" value="F:zinc ion binding"/>
    <property type="evidence" value="ECO:0007669"/>
    <property type="project" value="InterPro"/>
</dbReference>
<feature type="chain" id="PRO_5002875455" evidence="12">
    <location>
        <begin position="30"/>
        <end position="730"/>
    </location>
</feature>
<keyword evidence="5" id="KW-0645">Protease</keyword>
<dbReference type="Gene3D" id="3.50.30.30">
    <property type="match status" value="1"/>
</dbReference>
<keyword evidence="4" id="KW-0964">Secreted</keyword>
<dbReference type="Gene3D" id="3.10.170.10">
    <property type="match status" value="1"/>
</dbReference>
<dbReference type="KEGG" id="acp:A2cp1_3130"/>
<dbReference type="InterPro" id="IPR050371">
    <property type="entry name" value="Fungal_virulence_M36"/>
</dbReference>
<protein>
    <submittedName>
        <fullName evidence="14">Peptidase M36 fungalysin</fullName>
    </submittedName>
</protein>
<dbReference type="SUPFAM" id="SSF55486">
    <property type="entry name" value="Metalloproteases ('zincins'), catalytic domain"/>
    <property type="match status" value="1"/>
</dbReference>
<keyword evidence="7" id="KW-0378">Hydrolase</keyword>
<feature type="domain" description="PA" evidence="13">
    <location>
        <begin position="432"/>
        <end position="521"/>
    </location>
</feature>
<dbReference type="GO" id="GO:0005615">
    <property type="term" value="C:extracellular space"/>
    <property type="evidence" value="ECO:0007669"/>
    <property type="project" value="InterPro"/>
</dbReference>
<dbReference type="GO" id="GO:0006508">
    <property type="term" value="P:proteolysis"/>
    <property type="evidence" value="ECO:0007669"/>
    <property type="project" value="UniProtKB-KW"/>
</dbReference>
<feature type="signal peptide" evidence="12">
    <location>
        <begin position="1"/>
        <end position="29"/>
    </location>
</feature>
<evidence type="ECO:0000256" key="2">
    <source>
        <dbReference type="ARBA" id="ARBA00004613"/>
    </source>
</evidence>
<reference evidence="14" key="1">
    <citation type="submission" date="2009-01" db="EMBL/GenBank/DDBJ databases">
        <title>Complete sequence of Anaeromyxobacter dehalogenans 2CP-1.</title>
        <authorList>
            <consortium name="US DOE Joint Genome Institute"/>
            <person name="Lucas S."/>
            <person name="Copeland A."/>
            <person name="Lapidus A."/>
            <person name="Glavina del Rio T."/>
            <person name="Dalin E."/>
            <person name="Tice H."/>
            <person name="Bruce D."/>
            <person name="Goodwin L."/>
            <person name="Pitluck S."/>
            <person name="Saunders E."/>
            <person name="Brettin T."/>
            <person name="Detter J.C."/>
            <person name="Han C."/>
            <person name="Larimer F."/>
            <person name="Land M."/>
            <person name="Hauser L."/>
            <person name="Kyrpides N."/>
            <person name="Ovchinnikova G."/>
            <person name="Beliaev A.S."/>
            <person name="Richardson P."/>
        </authorList>
    </citation>
    <scope>NUCLEOTIDE SEQUENCE</scope>
    <source>
        <strain evidence="14">2CP-1</strain>
    </source>
</reference>
<evidence type="ECO:0000256" key="10">
    <source>
        <dbReference type="ARBA" id="ARBA00023145"/>
    </source>
</evidence>
<keyword evidence="10" id="KW-0865">Zymogen</keyword>
<dbReference type="HOGENOM" id="CLU_022861_0_0_7"/>
<keyword evidence="6" id="KW-0479">Metal-binding</keyword>
<feature type="region of interest" description="Disordered" evidence="11">
    <location>
        <begin position="352"/>
        <end position="384"/>
    </location>
</feature>
<evidence type="ECO:0000256" key="4">
    <source>
        <dbReference type="ARBA" id="ARBA00022525"/>
    </source>
</evidence>
<evidence type="ECO:0000256" key="8">
    <source>
        <dbReference type="ARBA" id="ARBA00022833"/>
    </source>
</evidence>
<dbReference type="Gene3D" id="1.10.390.10">
    <property type="entry name" value="Neutral Protease Domain 2"/>
    <property type="match status" value="1"/>
</dbReference>
<evidence type="ECO:0000256" key="5">
    <source>
        <dbReference type="ARBA" id="ARBA00022670"/>
    </source>
</evidence>
<dbReference type="InterPro" id="IPR027268">
    <property type="entry name" value="Peptidase_M4/M1_CTD_sf"/>
</dbReference>
<comment type="cofactor">
    <cofactor evidence="1">
        <name>Zn(2+)</name>
        <dbReference type="ChEBI" id="CHEBI:29105"/>
    </cofactor>
</comment>
<evidence type="ECO:0000313" key="15">
    <source>
        <dbReference type="Proteomes" id="UP000007089"/>
    </source>
</evidence>
<comment type="similarity">
    <text evidence="3">Belongs to the peptidase M36 family.</text>
</comment>
<organism evidence="14 15">
    <name type="scientific">Anaeromyxobacter dehalogenans (strain ATCC BAA-258 / DSM 21875 / 2CP-1)</name>
    <dbReference type="NCBI Taxonomy" id="455488"/>
    <lineage>
        <taxon>Bacteria</taxon>
        <taxon>Pseudomonadati</taxon>
        <taxon>Myxococcota</taxon>
        <taxon>Myxococcia</taxon>
        <taxon>Myxococcales</taxon>
        <taxon>Cystobacterineae</taxon>
        <taxon>Anaeromyxobacteraceae</taxon>
        <taxon>Anaeromyxobacter</taxon>
    </lineage>
</organism>
<evidence type="ECO:0000256" key="12">
    <source>
        <dbReference type="SAM" id="SignalP"/>
    </source>
</evidence>
<evidence type="ECO:0000256" key="9">
    <source>
        <dbReference type="ARBA" id="ARBA00023049"/>
    </source>
</evidence>
<dbReference type="InterPro" id="IPR003137">
    <property type="entry name" value="PA_domain"/>
</dbReference>
<dbReference type="EMBL" id="CP001359">
    <property type="protein sequence ID" value="ACL66465.1"/>
    <property type="molecule type" value="Genomic_DNA"/>
</dbReference>
<dbReference type="Proteomes" id="UP000007089">
    <property type="component" value="Chromosome"/>
</dbReference>
<evidence type="ECO:0000256" key="6">
    <source>
        <dbReference type="ARBA" id="ARBA00022723"/>
    </source>
</evidence>